<dbReference type="RefSeq" id="WP_157319302.1">
    <property type="nucleotide sequence ID" value="NZ_WSEM01000008.1"/>
</dbReference>
<proteinExistence type="inferred from homology"/>
<dbReference type="HAMAP" id="MF_01103">
    <property type="entry name" value="UPF0291"/>
    <property type="match status" value="1"/>
</dbReference>
<dbReference type="Pfam" id="PF05979">
    <property type="entry name" value="DUF896"/>
    <property type="match status" value="1"/>
</dbReference>
<evidence type="ECO:0000256" key="1">
    <source>
        <dbReference type="ARBA" id="ARBA00022490"/>
    </source>
</evidence>
<dbReference type="SUPFAM" id="SSF158221">
    <property type="entry name" value="YnzC-like"/>
    <property type="match status" value="1"/>
</dbReference>
<name>A0ABW9U4H9_9BACL</name>
<evidence type="ECO:0000256" key="2">
    <source>
        <dbReference type="HAMAP-Rule" id="MF_01103"/>
    </source>
</evidence>
<dbReference type="Proteomes" id="UP000467637">
    <property type="component" value="Unassembled WGS sequence"/>
</dbReference>
<dbReference type="PANTHER" id="PTHR37300">
    <property type="entry name" value="UPF0291 PROTEIN CBO2609/CLC_2481"/>
    <property type="match status" value="1"/>
</dbReference>
<evidence type="ECO:0000313" key="4">
    <source>
        <dbReference type="Proteomes" id="UP000467637"/>
    </source>
</evidence>
<keyword evidence="1 2" id="KW-0963">Cytoplasm</keyword>
<gene>
    <name evidence="3" type="ORF">GON05_10045</name>
</gene>
<sequence length="74" mass="8512">MIPILDRINQLSRKQREIGLTEEEKSEQAALRQEYLQLIRFQALSTVLSLSVVDPEGNDVTPLKLVHEKEEPNI</sequence>
<reference evidence="3 4" key="1">
    <citation type="submission" date="2019-12" db="EMBL/GenBank/DDBJ databases">
        <authorList>
            <person name="Huq M.A."/>
        </authorList>
    </citation>
    <scope>NUCLEOTIDE SEQUENCE [LARGE SCALE GENOMIC DNA]</scope>
    <source>
        <strain evidence="3 4">MAH-34</strain>
    </source>
</reference>
<evidence type="ECO:0000313" key="3">
    <source>
        <dbReference type="EMBL" id="MVQ34997.1"/>
    </source>
</evidence>
<dbReference type="Gene3D" id="1.10.287.540">
    <property type="entry name" value="Helix hairpin bin"/>
    <property type="match status" value="1"/>
</dbReference>
<dbReference type="InterPro" id="IPR009242">
    <property type="entry name" value="DUF896"/>
</dbReference>
<protein>
    <recommendedName>
        <fullName evidence="2">UPF0291 protein GON05_10045</fullName>
    </recommendedName>
</protein>
<accession>A0ABW9U4H9</accession>
<dbReference type="EMBL" id="WSEM01000008">
    <property type="protein sequence ID" value="MVQ34997.1"/>
    <property type="molecule type" value="Genomic_DNA"/>
</dbReference>
<keyword evidence="4" id="KW-1185">Reference proteome</keyword>
<comment type="subcellular location">
    <subcellularLocation>
        <location evidence="2">Cytoplasm</location>
    </subcellularLocation>
</comment>
<comment type="similarity">
    <text evidence="2">Belongs to the UPF0291 family.</text>
</comment>
<organism evidence="3 4">
    <name type="scientific">Paenibacillus anseongense</name>
    <dbReference type="NCBI Taxonomy" id="2682845"/>
    <lineage>
        <taxon>Bacteria</taxon>
        <taxon>Bacillati</taxon>
        <taxon>Bacillota</taxon>
        <taxon>Bacilli</taxon>
        <taxon>Bacillales</taxon>
        <taxon>Paenibacillaceae</taxon>
        <taxon>Paenibacillus</taxon>
    </lineage>
</organism>
<comment type="caution">
    <text evidence="3">The sequence shown here is derived from an EMBL/GenBank/DDBJ whole genome shotgun (WGS) entry which is preliminary data.</text>
</comment>
<dbReference type="PANTHER" id="PTHR37300:SF2">
    <property type="entry name" value="UPF0291 PROTEIN BC_1827"/>
    <property type="match status" value="1"/>
</dbReference>